<dbReference type="Proteomes" id="UP000237105">
    <property type="component" value="Unassembled WGS sequence"/>
</dbReference>
<feature type="non-terminal residue" evidence="1">
    <location>
        <position position="1"/>
    </location>
</feature>
<dbReference type="EMBL" id="JXTB01000332">
    <property type="protein sequence ID" value="PON45379.1"/>
    <property type="molecule type" value="Genomic_DNA"/>
</dbReference>
<organism evidence="1 2">
    <name type="scientific">Parasponia andersonii</name>
    <name type="common">Sponia andersonii</name>
    <dbReference type="NCBI Taxonomy" id="3476"/>
    <lineage>
        <taxon>Eukaryota</taxon>
        <taxon>Viridiplantae</taxon>
        <taxon>Streptophyta</taxon>
        <taxon>Embryophyta</taxon>
        <taxon>Tracheophyta</taxon>
        <taxon>Spermatophyta</taxon>
        <taxon>Magnoliopsida</taxon>
        <taxon>eudicotyledons</taxon>
        <taxon>Gunneridae</taxon>
        <taxon>Pentapetalae</taxon>
        <taxon>rosids</taxon>
        <taxon>fabids</taxon>
        <taxon>Rosales</taxon>
        <taxon>Cannabaceae</taxon>
        <taxon>Parasponia</taxon>
    </lineage>
</organism>
<dbReference type="AlphaFoldDB" id="A0A2P5B9B8"/>
<keyword evidence="2" id="KW-1185">Reference proteome</keyword>
<proteinExistence type="predicted"/>
<accession>A0A2P5B9B8</accession>
<name>A0A2P5B9B8_PARAD</name>
<gene>
    <name evidence="1" type="ORF">PanWU01x14_259390</name>
</gene>
<reference evidence="2" key="1">
    <citation type="submission" date="2016-06" db="EMBL/GenBank/DDBJ databases">
        <title>Parallel loss of symbiosis genes in relatives of nitrogen-fixing non-legume Parasponia.</title>
        <authorList>
            <person name="Van Velzen R."/>
            <person name="Holmer R."/>
            <person name="Bu F."/>
            <person name="Rutten L."/>
            <person name="Van Zeijl A."/>
            <person name="Liu W."/>
            <person name="Santuari L."/>
            <person name="Cao Q."/>
            <person name="Sharma T."/>
            <person name="Shen D."/>
            <person name="Roswanjaya Y."/>
            <person name="Wardhani T."/>
            <person name="Kalhor M.S."/>
            <person name="Jansen J."/>
            <person name="Van den Hoogen J."/>
            <person name="Gungor B."/>
            <person name="Hartog M."/>
            <person name="Hontelez J."/>
            <person name="Verver J."/>
            <person name="Yang W.-C."/>
            <person name="Schijlen E."/>
            <person name="Repin R."/>
            <person name="Schilthuizen M."/>
            <person name="Schranz E."/>
            <person name="Heidstra R."/>
            <person name="Miyata K."/>
            <person name="Fedorova E."/>
            <person name="Kohlen W."/>
            <person name="Bisseling T."/>
            <person name="Smit S."/>
            <person name="Geurts R."/>
        </authorList>
    </citation>
    <scope>NUCLEOTIDE SEQUENCE [LARGE SCALE GENOMIC DNA]</scope>
    <source>
        <strain evidence="2">cv. WU1-14</strain>
    </source>
</reference>
<protein>
    <submittedName>
        <fullName evidence="1">Uncharacterized protein</fullName>
    </submittedName>
</protein>
<sequence>LEAKEVPLMEEFFYGEERWCIKVFYHAHPSCVNSVKRMIDISPGCQRCNSAMELL</sequence>
<evidence type="ECO:0000313" key="2">
    <source>
        <dbReference type="Proteomes" id="UP000237105"/>
    </source>
</evidence>
<evidence type="ECO:0000313" key="1">
    <source>
        <dbReference type="EMBL" id="PON45379.1"/>
    </source>
</evidence>
<comment type="caution">
    <text evidence="1">The sequence shown here is derived from an EMBL/GenBank/DDBJ whole genome shotgun (WGS) entry which is preliminary data.</text>
</comment>